<dbReference type="Proteomes" id="UP001066276">
    <property type="component" value="Chromosome 1_1"/>
</dbReference>
<reference evidence="1" key="1">
    <citation type="journal article" date="2022" name="bioRxiv">
        <title>Sequencing and chromosome-scale assembly of the giantPleurodeles waltlgenome.</title>
        <authorList>
            <person name="Brown T."/>
            <person name="Elewa A."/>
            <person name="Iarovenko S."/>
            <person name="Subramanian E."/>
            <person name="Araus A.J."/>
            <person name="Petzold A."/>
            <person name="Susuki M."/>
            <person name="Suzuki K.-i.T."/>
            <person name="Hayashi T."/>
            <person name="Toyoda A."/>
            <person name="Oliveira C."/>
            <person name="Osipova E."/>
            <person name="Leigh N.D."/>
            <person name="Simon A."/>
            <person name="Yun M.H."/>
        </authorList>
    </citation>
    <scope>NUCLEOTIDE SEQUENCE</scope>
    <source>
        <strain evidence="1">20211129_DDA</strain>
        <tissue evidence="1">Liver</tissue>
    </source>
</reference>
<evidence type="ECO:0000313" key="2">
    <source>
        <dbReference type="Proteomes" id="UP001066276"/>
    </source>
</evidence>
<gene>
    <name evidence="1" type="ORF">NDU88_003033</name>
</gene>
<evidence type="ECO:0000313" key="1">
    <source>
        <dbReference type="EMBL" id="KAJ1215424.1"/>
    </source>
</evidence>
<comment type="caution">
    <text evidence="1">The sequence shown here is derived from an EMBL/GenBank/DDBJ whole genome shotgun (WGS) entry which is preliminary data.</text>
</comment>
<proteinExistence type="predicted"/>
<keyword evidence="2" id="KW-1185">Reference proteome</keyword>
<name>A0AAV7WU61_PLEWA</name>
<dbReference type="EMBL" id="JANPWB010000001">
    <property type="protein sequence ID" value="KAJ1215424.1"/>
    <property type="molecule type" value="Genomic_DNA"/>
</dbReference>
<accession>A0AAV7WU61</accession>
<organism evidence="1 2">
    <name type="scientific">Pleurodeles waltl</name>
    <name type="common">Iberian ribbed newt</name>
    <dbReference type="NCBI Taxonomy" id="8319"/>
    <lineage>
        <taxon>Eukaryota</taxon>
        <taxon>Metazoa</taxon>
        <taxon>Chordata</taxon>
        <taxon>Craniata</taxon>
        <taxon>Vertebrata</taxon>
        <taxon>Euteleostomi</taxon>
        <taxon>Amphibia</taxon>
        <taxon>Batrachia</taxon>
        <taxon>Caudata</taxon>
        <taxon>Salamandroidea</taxon>
        <taxon>Salamandridae</taxon>
        <taxon>Pleurodelinae</taxon>
        <taxon>Pleurodeles</taxon>
    </lineage>
</organism>
<protein>
    <submittedName>
        <fullName evidence="1">Uncharacterized protein</fullName>
    </submittedName>
</protein>
<dbReference type="AlphaFoldDB" id="A0AAV7WU61"/>
<sequence length="115" mass="12466">MPTGKATRKHTRQLLFSEAISLPRPMASLVALVVPSSAAASADAHSDIAMEHILQEIAAVGHRLEVMDSKITDLSTASNSIWSDIASFQDKATNLCHRLIDVEGQLTMLPERDSE</sequence>